<evidence type="ECO:0000313" key="1">
    <source>
        <dbReference type="EMBL" id="KKL67831.1"/>
    </source>
</evidence>
<dbReference type="AlphaFoldDB" id="A0A0F9ENL7"/>
<dbReference type="EMBL" id="LAZR01026734">
    <property type="protein sequence ID" value="KKL67831.1"/>
    <property type="molecule type" value="Genomic_DNA"/>
</dbReference>
<feature type="non-terminal residue" evidence="1">
    <location>
        <position position="1"/>
    </location>
</feature>
<proteinExistence type="predicted"/>
<accession>A0A0F9ENL7</accession>
<comment type="caution">
    <text evidence="1">The sequence shown here is derived from an EMBL/GenBank/DDBJ whole genome shotgun (WGS) entry which is preliminary data.</text>
</comment>
<sequence>GARSHRLWSRAREAGGVTEACGNAAPFDPRRRRSVELVCMDDYGLDLEEVARVIDAAEVLVVRFAILDKRLLVDARTSESEGPMVAVVPKANSVEERFKSLKKLRPRLPLPDKIMSFMWPRQMETFRASGLWDKIEGRMVSLGGEQMLEACKSVFDELAQEEKAEVMAAIRGGETYQSLWERSG</sequence>
<protein>
    <submittedName>
        <fullName evidence="1">Uncharacterized protein</fullName>
    </submittedName>
</protein>
<organism evidence="1">
    <name type="scientific">marine sediment metagenome</name>
    <dbReference type="NCBI Taxonomy" id="412755"/>
    <lineage>
        <taxon>unclassified sequences</taxon>
        <taxon>metagenomes</taxon>
        <taxon>ecological metagenomes</taxon>
    </lineage>
</organism>
<name>A0A0F9ENL7_9ZZZZ</name>
<gene>
    <name evidence="1" type="ORF">LCGC14_2131070</name>
</gene>
<reference evidence="1" key="1">
    <citation type="journal article" date="2015" name="Nature">
        <title>Complex archaea that bridge the gap between prokaryotes and eukaryotes.</title>
        <authorList>
            <person name="Spang A."/>
            <person name="Saw J.H."/>
            <person name="Jorgensen S.L."/>
            <person name="Zaremba-Niedzwiedzka K."/>
            <person name="Martijn J."/>
            <person name="Lind A.E."/>
            <person name="van Eijk R."/>
            <person name="Schleper C."/>
            <person name="Guy L."/>
            <person name="Ettema T.J."/>
        </authorList>
    </citation>
    <scope>NUCLEOTIDE SEQUENCE</scope>
</reference>